<evidence type="ECO:0000259" key="11">
    <source>
        <dbReference type="Pfam" id="PF09334"/>
    </source>
</evidence>
<dbReference type="SUPFAM" id="SSF52374">
    <property type="entry name" value="Nucleotidylyl transferase"/>
    <property type="match status" value="1"/>
</dbReference>
<dbReference type="GO" id="GO:0006431">
    <property type="term" value="P:methionyl-tRNA aminoacylation"/>
    <property type="evidence" value="ECO:0007669"/>
    <property type="project" value="InterPro"/>
</dbReference>
<dbReference type="FunFam" id="2.170.220.10:FF:000001">
    <property type="entry name" value="methionine--tRNA ligase, mitochondrial"/>
    <property type="match status" value="1"/>
</dbReference>
<comment type="catalytic activity">
    <reaction evidence="9">
        <text>tRNA(Met) + L-methionine + ATP = L-methionyl-tRNA(Met) + AMP + diphosphate</text>
        <dbReference type="Rhea" id="RHEA:13481"/>
        <dbReference type="Rhea" id="RHEA-COMP:9667"/>
        <dbReference type="Rhea" id="RHEA-COMP:9698"/>
        <dbReference type="ChEBI" id="CHEBI:30616"/>
        <dbReference type="ChEBI" id="CHEBI:33019"/>
        <dbReference type="ChEBI" id="CHEBI:57844"/>
        <dbReference type="ChEBI" id="CHEBI:78442"/>
        <dbReference type="ChEBI" id="CHEBI:78530"/>
        <dbReference type="ChEBI" id="CHEBI:456215"/>
        <dbReference type="EC" id="6.1.1.10"/>
    </reaction>
</comment>
<evidence type="ECO:0000256" key="6">
    <source>
        <dbReference type="ARBA" id="ARBA00023146"/>
    </source>
</evidence>
<dbReference type="InterPro" id="IPR023457">
    <property type="entry name" value="Met-tRNA_synth_2"/>
</dbReference>
<evidence type="ECO:0000256" key="3">
    <source>
        <dbReference type="ARBA" id="ARBA00022741"/>
    </source>
</evidence>
<dbReference type="Pfam" id="PF09334">
    <property type="entry name" value="tRNA-synt_1g"/>
    <property type="match status" value="1"/>
</dbReference>
<evidence type="ECO:0000256" key="8">
    <source>
        <dbReference type="ARBA" id="ARBA00030331"/>
    </source>
</evidence>
<dbReference type="Proteomes" id="UP000694920">
    <property type="component" value="Unplaced"/>
</dbReference>
<dbReference type="RefSeq" id="XP_015594862.1">
    <property type="nucleotide sequence ID" value="XM_015739376.2"/>
</dbReference>
<dbReference type="Gene3D" id="3.40.50.620">
    <property type="entry name" value="HUPs"/>
    <property type="match status" value="1"/>
</dbReference>
<comment type="similarity">
    <text evidence="10">Belongs to the class-I aminoacyl-tRNA synthetase family.</text>
</comment>
<dbReference type="CTD" id="41733"/>
<evidence type="ECO:0000256" key="4">
    <source>
        <dbReference type="ARBA" id="ARBA00022840"/>
    </source>
</evidence>
<protein>
    <recommendedName>
        <fullName evidence="7">Methionine--tRNA ligase, mitochondrial</fullName>
        <ecNumber evidence="1">6.1.1.10</ecNumber>
    </recommendedName>
    <alternativeName>
        <fullName evidence="8">Mitochondrial methionyl-tRNA synthetase</fullName>
    </alternativeName>
</protein>
<dbReference type="GeneID" id="107267535"/>
<dbReference type="GO" id="GO:0004825">
    <property type="term" value="F:methionine-tRNA ligase activity"/>
    <property type="evidence" value="ECO:0007669"/>
    <property type="project" value="UniProtKB-EC"/>
</dbReference>
<keyword evidence="2 10" id="KW-0436">Ligase</keyword>
<accession>A0AAJ7FJH0</accession>
<evidence type="ECO:0000256" key="9">
    <source>
        <dbReference type="ARBA" id="ARBA00047364"/>
    </source>
</evidence>
<evidence type="ECO:0000313" key="13">
    <source>
        <dbReference type="RefSeq" id="XP_015594862.1"/>
    </source>
</evidence>
<evidence type="ECO:0000256" key="1">
    <source>
        <dbReference type="ARBA" id="ARBA00012838"/>
    </source>
</evidence>
<keyword evidence="4 10" id="KW-0067">ATP-binding</keyword>
<dbReference type="PANTHER" id="PTHR43326:SF1">
    <property type="entry name" value="METHIONINE--TRNA LIGASE, MITOCHONDRIAL"/>
    <property type="match status" value="1"/>
</dbReference>
<dbReference type="Gene3D" id="2.170.220.10">
    <property type="match status" value="1"/>
</dbReference>
<keyword evidence="12" id="KW-1185">Reference proteome</keyword>
<dbReference type="EC" id="6.1.1.10" evidence="1"/>
<feature type="domain" description="Methionyl/Leucyl tRNA synthetase" evidence="11">
    <location>
        <begin position="131"/>
        <end position="493"/>
    </location>
</feature>
<dbReference type="PANTHER" id="PTHR43326">
    <property type="entry name" value="METHIONYL-TRNA SYNTHETASE"/>
    <property type="match status" value="1"/>
</dbReference>
<dbReference type="InterPro" id="IPR014758">
    <property type="entry name" value="Met-tRNA_synth"/>
</dbReference>
<dbReference type="Gene3D" id="1.10.730.10">
    <property type="entry name" value="Isoleucyl-tRNA Synthetase, Domain 1"/>
    <property type="match status" value="1"/>
</dbReference>
<organism evidence="12 13">
    <name type="scientific">Cephus cinctus</name>
    <name type="common">Wheat stem sawfly</name>
    <dbReference type="NCBI Taxonomy" id="211228"/>
    <lineage>
        <taxon>Eukaryota</taxon>
        <taxon>Metazoa</taxon>
        <taxon>Ecdysozoa</taxon>
        <taxon>Arthropoda</taxon>
        <taxon>Hexapoda</taxon>
        <taxon>Insecta</taxon>
        <taxon>Pterygota</taxon>
        <taxon>Neoptera</taxon>
        <taxon>Endopterygota</taxon>
        <taxon>Hymenoptera</taxon>
        <taxon>Cephoidea</taxon>
        <taxon>Cephidae</taxon>
        <taxon>Cephus</taxon>
    </lineage>
</organism>
<dbReference type="InterPro" id="IPR033911">
    <property type="entry name" value="MetRS_core"/>
</dbReference>
<evidence type="ECO:0000256" key="2">
    <source>
        <dbReference type="ARBA" id="ARBA00022598"/>
    </source>
</evidence>
<evidence type="ECO:0000256" key="10">
    <source>
        <dbReference type="RuleBase" id="RU363039"/>
    </source>
</evidence>
<reference evidence="13" key="1">
    <citation type="submission" date="2025-08" db="UniProtKB">
        <authorList>
            <consortium name="RefSeq"/>
        </authorList>
    </citation>
    <scope>IDENTIFICATION</scope>
</reference>
<evidence type="ECO:0000256" key="5">
    <source>
        <dbReference type="ARBA" id="ARBA00022917"/>
    </source>
</evidence>
<proteinExistence type="inferred from homology"/>
<dbReference type="AlphaFoldDB" id="A0AAJ7FJH0"/>
<dbReference type="CDD" id="cd00814">
    <property type="entry name" value="MetRS_core"/>
    <property type="match status" value="1"/>
</dbReference>
<evidence type="ECO:0000313" key="12">
    <source>
        <dbReference type="Proteomes" id="UP000694920"/>
    </source>
</evidence>
<dbReference type="GO" id="GO:0005524">
    <property type="term" value="F:ATP binding"/>
    <property type="evidence" value="ECO:0007669"/>
    <property type="project" value="UniProtKB-KW"/>
</dbReference>
<keyword evidence="3 10" id="KW-0547">Nucleotide-binding</keyword>
<keyword evidence="5 10" id="KW-0648">Protein biosynthesis</keyword>
<dbReference type="InterPro" id="IPR015413">
    <property type="entry name" value="Methionyl/Leucyl_tRNA_Synth"/>
</dbReference>
<gene>
    <name evidence="13" type="primary">LOC107267535</name>
</gene>
<dbReference type="SUPFAM" id="SSF47323">
    <property type="entry name" value="Anticodon-binding domain of a subclass of class I aminoacyl-tRNA synthetases"/>
    <property type="match status" value="1"/>
</dbReference>
<dbReference type="InterPro" id="IPR014729">
    <property type="entry name" value="Rossmann-like_a/b/a_fold"/>
</dbReference>
<sequence length="654" mass="75466">MAVSLLRIGRQLSWLGRAKYTKGSTFTLCQRFIMTTRPKLEKVLENLQKNPYFDKYSQKIAKLQETSPEEFLQRIEEKERKIKEEKVMFPALIRYPVQYQWPFKSYIWNLNQLLKPNMRRCYINYPSNNQYVTTPIFYVNAGPHIGHLYSAVLADSVTRFQSMLGYTTFMSTGTDEHGNKVERAARDANLPIDKYCTQISQKFRDMCDKFDVGYSGYIRTTETRHRDTVHQFWNTLKAGGHIYLGKYSGWYCESDEAFLTDLDLTEKKTASGEIIKVSNESGHPVEWTEENNYKFRLSNFQDDLKHWLKDEKAVQPSKYHKILLSWIEDGACLEDLSVSRPRRRVPWGIAVPQDDTHSIYVWLDALVNYLTVIGYPEERYKKFWPPSVQVIGKDILKFHGVYWPAFLIAAGLEPPKTLLCHSHWTVESEKMSKSKGNVVSPFEAAATFTEDGLRYFLLREAVPHSDANYSAVKVQRIVNSELADTLGNLISRCTGKTVNPTREIPNPAECSDVLKSDSAKSLLRNLETLKDTAEKSYKEYNLHHVVDAVMSTLHSANQMVDYHKPWQLRKETNNPESINQLKAVISLALEAARISGLILYPIVPKMSSNLLDYLSVPPENRTWEDARSKHLNDSPNESRQLGQGNTILFRRIRN</sequence>
<dbReference type="PRINTS" id="PR01041">
    <property type="entry name" value="TRNASYNTHMET"/>
</dbReference>
<dbReference type="GO" id="GO:0005739">
    <property type="term" value="C:mitochondrion"/>
    <property type="evidence" value="ECO:0007669"/>
    <property type="project" value="UniProtKB-ARBA"/>
</dbReference>
<dbReference type="InterPro" id="IPR009080">
    <property type="entry name" value="tRNAsynth_Ia_anticodon-bd"/>
</dbReference>
<name>A0AAJ7FJH0_CEPCN</name>
<evidence type="ECO:0000256" key="7">
    <source>
        <dbReference type="ARBA" id="ARBA00026124"/>
    </source>
</evidence>
<keyword evidence="6 10" id="KW-0030">Aminoacyl-tRNA synthetase</keyword>
<dbReference type="NCBIfam" id="TIGR00398">
    <property type="entry name" value="metG"/>
    <property type="match status" value="1"/>
</dbReference>
<dbReference type="KEGG" id="ccin:107267535"/>